<dbReference type="CDD" id="cd02966">
    <property type="entry name" value="TlpA_like_family"/>
    <property type="match status" value="1"/>
</dbReference>
<evidence type="ECO:0000259" key="8">
    <source>
        <dbReference type="PROSITE" id="PS51352"/>
    </source>
</evidence>
<dbReference type="PANTHER" id="PTHR42852:SF6">
    <property type="entry name" value="THIOL:DISULFIDE INTERCHANGE PROTEIN DSBE"/>
    <property type="match status" value="1"/>
</dbReference>
<evidence type="ECO:0000256" key="4">
    <source>
        <dbReference type="ARBA" id="ARBA00023157"/>
    </source>
</evidence>
<proteinExistence type="predicted"/>
<feature type="region of interest" description="Disordered" evidence="6">
    <location>
        <begin position="196"/>
        <end position="225"/>
    </location>
</feature>
<keyword evidence="2" id="KW-0201">Cytochrome c-type biogenesis</keyword>
<keyword evidence="3" id="KW-0735">Signal-anchor</keyword>
<comment type="subcellular location">
    <subcellularLocation>
        <location evidence="1">Cell envelope</location>
    </subcellularLocation>
</comment>
<evidence type="ECO:0000313" key="10">
    <source>
        <dbReference type="Proteomes" id="UP001174050"/>
    </source>
</evidence>
<keyword evidence="5" id="KW-0676">Redox-active center</keyword>
<dbReference type="InterPro" id="IPR017937">
    <property type="entry name" value="Thioredoxin_CS"/>
</dbReference>
<keyword evidence="3" id="KW-0812">Transmembrane</keyword>
<organism evidence="9 10">
    <name type="scientific">Streptomyces ficellus</name>
    <dbReference type="NCBI Taxonomy" id="1977088"/>
    <lineage>
        <taxon>Bacteria</taxon>
        <taxon>Bacillati</taxon>
        <taxon>Actinomycetota</taxon>
        <taxon>Actinomycetes</taxon>
        <taxon>Kitasatosporales</taxon>
        <taxon>Streptomycetaceae</taxon>
        <taxon>Streptomyces</taxon>
    </lineage>
</organism>
<evidence type="ECO:0000256" key="3">
    <source>
        <dbReference type="ARBA" id="ARBA00022968"/>
    </source>
</evidence>
<reference evidence="9" key="1">
    <citation type="submission" date="2023-06" db="EMBL/GenBank/DDBJ databases">
        <title>WGS-Sequencing of Streptomyces ficellus isolate 21 collected from sand in Gara Djebilet Iron Mine in Algeria.</title>
        <authorList>
            <person name="Zegers G.P."/>
            <person name="Gomez A."/>
            <person name="Gueddou A."/>
            <person name="Zahara A.F."/>
            <person name="Worth M."/>
            <person name="Sevigny J.L."/>
            <person name="Tisa L."/>
        </authorList>
    </citation>
    <scope>NUCLEOTIDE SEQUENCE</scope>
    <source>
        <strain evidence="9">AS11</strain>
    </source>
</reference>
<dbReference type="PROSITE" id="PS51257">
    <property type="entry name" value="PROKAR_LIPOPROTEIN"/>
    <property type="match status" value="1"/>
</dbReference>
<accession>A0ABT7Z7W3</accession>
<feature type="chain" id="PRO_5045726006" evidence="7">
    <location>
        <begin position="28"/>
        <end position="225"/>
    </location>
</feature>
<dbReference type="EMBL" id="JAUEPL010000022">
    <property type="protein sequence ID" value="MDN3295594.1"/>
    <property type="molecule type" value="Genomic_DNA"/>
</dbReference>
<evidence type="ECO:0000256" key="5">
    <source>
        <dbReference type="ARBA" id="ARBA00023284"/>
    </source>
</evidence>
<dbReference type="PANTHER" id="PTHR42852">
    <property type="entry name" value="THIOL:DISULFIDE INTERCHANGE PROTEIN DSBE"/>
    <property type="match status" value="1"/>
</dbReference>
<evidence type="ECO:0000256" key="1">
    <source>
        <dbReference type="ARBA" id="ARBA00004196"/>
    </source>
</evidence>
<dbReference type="RefSeq" id="WP_290112730.1">
    <property type="nucleotide sequence ID" value="NZ_JAUEPL010000022.1"/>
</dbReference>
<dbReference type="Proteomes" id="UP001174050">
    <property type="component" value="Unassembled WGS sequence"/>
</dbReference>
<evidence type="ECO:0000256" key="2">
    <source>
        <dbReference type="ARBA" id="ARBA00022748"/>
    </source>
</evidence>
<evidence type="ECO:0000256" key="6">
    <source>
        <dbReference type="SAM" id="MobiDB-lite"/>
    </source>
</evidence>
<dbReference type="InterPro" id="IPR013766">
    <property type="entry name" value="Thioredoxin_domain"/>
</dbReference>
<sequence length="225" mass="23349">MSLSRAPRGLLLTAGALAAALTLTACSGDSNGKSGGGGNTNFVTNTGGVSTVAKGERVAPNKLAGETLDGKRLDVADLKGKVVVLNVWGSWCPPCRAEAKHFTKVAGDLKSQGVEFVGINTRDPNKQPALAFEKDFAVPYPSLYDPAGELVLYGFPKGTLNPQAIPSTVVLDRDGKIAARSLTALNETQLRKMIDPLVKEKASGKAPAKGPEKAPAKAPERASGN</sequence>
<dbReference type="PROSITE" id="PS51352">
    <property type="entry name" value="THIOREDOXIN_2"/>
    <property type="match status" value="1"/>
</dbReference>
<gene>
    <name evidence="9" type="ORF">QWM81_16350</name>
</gene>
<feature type="compositionally biased region" description="Basic and acidic residues" evidence="6">
    <location>
        <begin position="210"/>
        <end position="225"/>
    </location>
</feature>
<comment type="caution">
    <text evidence="9">The sequence shown here is derived from an EMBL/GenBank/DDBJ whole genome shotgun (WGS) entry which is preliminary data.</text>
</comment>
<protein>
    <submittedName>
        <fullName evidence="9">TlpA disulfide reductase family protein</fullName>
    </submittedName>
</protein>
<dbReference type="SUPFAM" id="SSF52833">
    <property type="entry name" value="Thioredoxin-like"/>
    <property type="match status" value="1"/>
</dbReference>
<keyword evidence="10" id="KW-1185">Reference proteome</keyword>
<dbReference type="PROSITE" id="PS00194">
    <property type="entry name" value="THIOREDOXIN_1"/>
    <property type="match status" value="1"/>
</dbReference>
<feature type="domain" description="Thioredoxin" evidence="8">
    <location>
        <begin position="53"/>
        <end position="199"/>
    </location>
</feature>
<keyword evidence="7" id="KW-0732">Signal</keyword>
<dbReference type="Gene3D" id="3.40.30.10">
    <property type="entry name" value="Glutaredoxin"/>
    <property type="match status" value="1"/>
</dbReference>
<name>A0ABT7Z7W3_9ACTN</name>
<dbReference type="InterPro" id="IPR013740">
    <property type="entry name" value="Redoxin"/>
</dbReference>
<dbReference type="InterPro" id="IPR050553">
    <property type="entry name" value="Thioredoxin_ResA/DsbE_sf"/>
</dbReference>
<evidence type="ECO:0000313" key="9">
    <source>
        <dbReference type="EMBL" id="MDN3295594.1"/>
    </source>
</evidence>
<dbReference type="Pfam" id="PF08534">
    <property type="entry name" value="Redoxin"/>
    <property type="match status" value="1"/>
</dbReference>
<evidence type="ECO:0000256" key="7">
    <source>
        <dbReference type="SAM" id="SignalP"/>
    </source>
</evidence>
<keyword evidence="4" id="KW-1015">Disulfide bond</keyword>
<feature type="signal peptide" evidence="7">
    <location>
        <begin position="1"/>
        <end position="27"/>
    </location>
</feature>
<dbReference type="InterPro" id="IPR036249">
    <property type="entry name" value="Thioredoxin-like_sf"/>
</dbReference>